<keyword evidence="4" id="KW-0813">Transport</keyword>
<keyword evidence="10" id="KW-1185">Reference proteome</keyword>
<organism evidence="9 10">
    <name type="scientific">Acorus gramineus</name>
    <name type="common">Dwarf sweet flag</name>
    <dbReference type="NCBI Taxonomy" id="55184"/>
    <lineage>
        <taxon>Eukaryota</taxon>
        <taxon>Viridiplantae</taxon>
        <taxon>Streptophyta</taxon>
        <taxon>Embryophyta</taxon>
        <taxon>Tracheophyta</taxon>
        <taxon>Spermatophyta</taxon>
        <taxon>Magnoliopsida</taxon>
        <taxon>Liliopsida</taxon>
        <taxon>Acoraceae</taxon>
        <taxon>Acorus</taxon>
    </lineage>
</organism>
<protein>
    <submittedName>
        <fullName evidence="9">25.3 kDa vesicle transport protein</fullName>
    </submittedName>
</protein>
<reference evidence="9" key="2">
    <citation type="submission" date="2023-06" db="EMBL/GenBank/DDBJ databases">
        <authorList>
            <person name="Ma L."/>
            <person name="Liu K.-W."/>
            <person name="Li Z."/>
            <person name="Hsiao Y.-Y."/>
            <person name="Qi Y."/>
            <person name="Fu T."/>
            <person name="Tang G."/>
            <person name="Zhang D."/>
            <person name="Sun W.-H."/>
            <person name="Liu D.-K."/>
            <person name="Li Y."/>
            <person name="Chen G.-Z."/>
            <person name="Liu X.-D."/>
            <person name="Liao X.-Y."/>
            <person name="Jiang Y.-T."/>
            <person name="Yu X."/>
            <person name="Hao Y."/>
            <person name="Huang J."/>
            <person name="Zhao X.-W."/>
            <person name="Ke S."/>
            <person name="Chen Y.-Y."/>
            <person name="Wu W.-L."/>
            <person name="Hsu J.-L."/>
            <person name="Lin Y.-F."/>
            <person name="Huang M.-D."/>
            <person name="Li C.-Y."/>
            <person name="Huang L."/>
            <person name="Wang Z.-W."/>
            <person name="Zhao X."/>
            <person name="Zhong W.-Y."/>
            <person name="Peng D.-H."/>
            <person name="Ahmad S."/>
            <person name="Lan S."/>
            <person name="Zhang J.-S."/>
            <person name="Tsai W.-C."/>
            <person name="Van De Peer Y."/>
            <person name="Liu Z.-J."/>
        </authorList>
    </citation>
    <scope>NUCLEOTIDE SEQUENCE</scope>
    <source>
        <strain evidence="9">SCP</strain>
        <tissue evidence="9">Leaves</tissue>
    </source>
</reference>
<keyword evidence="7" id="KW-1133">Transmembrane helix</keyword>
<dbReference type="EMBL" id="JAUJYN010000007">
    <property type="protein sequence ID" value="KAK1267384.1"/>
    <property type="molecule type" value="Genomic_DNA"/>
</dbReference>
<dbReference type="GO" id="GO:0015031">
    <property type="term" value="P:protein transport"/>
    <property type="evidence" value="ECO:0007669"/>
    <property type="project" value="UniProtKB-KW"/>
</dbReference>
<dbReference type="GO" id="GO:0006890">
    <property type="term" value="P:retrograde vesicle-mediated transport, Golgi to endoplasmic reticulum"/>
    <property type="evidence" value="ECO:0007669"/>
    <property type="project" value="InterPro"/>
</dbReference>
<feature type="domain" description="Longin" evidence="8">
    <location>
        <begin position="64"/>
        <end position="106"/>
    </location>
</feature>
<dbReference type="GO" id="GO:0000139">
    <property type="term" value="C:Golgi membrane"/>
    <property type="evidence" value="ECO:0007669"/>
    <property type="project" value="UniProtKB-SubCell"/>
</dbReference>
<dbReference type="InterPro" id="IPR011012">
    <property type="entry name" value="Longin-like_dom_sf"/>
</dbReference>
<keyword evidence="6 7" id="KW-0472">Membrane</keyword>
<evidence type="ECO:0000256" key="3">
    <source>
        <dbReference type="ARBA" id="ARBA00008025"/>
    </source>
</evidence>
<reference evidence="9" key="1">
    <citation type="journal article" date="2023" name="Nat. Commun.">
        <title>Diploid and tetraploid genomes of Acorus and the evolution of monocots.</title>
        <authorList>
            <person name="Ma L."/>
            <person name="Liu K.W."/>
            <person name="Li Z."/>
            <person name="Hsiao Y.Y."/>
            <person name="Qi Y."/>
            <person name="Fu T."/>
            <person name="Tang G.D."/>
            <person name="Zhang D."/>
            <person name="Sun W.H."/>
            <person name="Liu D.K."/>
            <person name="Li Y."/>
            <person name="Chen G.Z."/>
            <person name="Liu X.D."/>
            <person name="Liao X.Y."/>
            <person name="Jiang Y.T."/>
            <person name="Yu X."/>
            <person name="Hao Y."/>
            <person name="Huang J."/>
            <person name="Zhao X.W."/>
            <person name="Ke S."/>
            <person name="Chen Y.Y."/>
            <person name="Wu W.L."/>
            <person name="Hsu J.L."/>
            <person name="Lin Y.F."/>
            <person name="Huang M.D."/>
            <person name="Li C.Y."/>
            <person name="Huang L."/>
            <person name="Wang Z.W."/>
            <person name="Zhao X."/>
            <person name="Zhong W.Y."/>
            <person name="Peng D.H."/>
            <person name="Ahmad S."/>
            <person name="Lan S."/>
            <person name="Zhang J.S."/>
            <person name="Tsai W.C."/>
            <person name="Van de Peer Y."/>
            <person name="Liu Z.J."/>
        </authorList>
    </citation>
    <scope>NUCLEOTIDE SEQUENCE</scope>
    <source>
        <strain evidence="9">SCP</strain>
    </source>
</reference>
<dbReference type="PANTHER" id="PTHR45837">
    <property type="entry name" value="VESICLE-TRAFFICKING PROTEIN SEC22B"/>
    <property type="match status" value="1"/>
</dbReference>
<dbReference type="Proteomes" id="UP001179952">
    <property type="component" value="Unassembled WGS sequence"/>
</dbReference>
<dbReference type="SUPFAM" id="SSF64356">
    <property type="entry name" value="SNARE-like"/>
    <property type="match status" value="1"/>
</dbReference>
<proteinExistence type="inferred from homology"/>
<dbReference type="Gene3D" id="3.30.450.50">
    <property type="entry name" value="Longin domain"/>
    <property type="match status" value="2"/>
</dbReference>
<name>A0AAV9AT42_ACOGR</name>
<dbReference type="AlphaFoldDB" id="A0AAV9AT42"/>
<gene>
    <name evidence="9" type="ORF">QJS04_geneDACA000457</name>
</gene>
<evidence type="ECO:0000256" key="2">
    <source>
        <dbReference type="ARBA" id="ARBA00004394"/>
    </source>
</evidence>
<evidence type="ECO:0000256" key="1">
    <source>
        <dbReference type="ARBA" id="ARBA00004163"/>
    </source>
</evidence>
<comment type="caution">
    <text evidence="9">The sequence shown here is derived from an EMBL/GenBank/DDBJ whole genome shotgun (WGS) entry which is preliminary data.</text>
</comment>
<dbReference type="GO" id="GO:0005789">
    <property type="term" value="C:endoplasmic reticulum membrane"/>
    <property type="evidence" value="ECO:0007669"/>
    <property type="project" value="UniProtKB-SubCell"/>
</dbReference>
<dbReference type="PROSITE" id="PS50859">
    <property type="entry name" value="LONGIN"/>
    <property type="match status" value="1"/>
</dbReference>
<keyword evidence="7" id="KW-0812">Transmembrane</keyword>
<evidence type="ECO:0000256" key="4">
    <source>
        <dbReference type="ARBA" id="ARBA00022927"/>
    </source>
</evidence>
<dbReference type="InterPro" id="IPR044565">
    <property type="entry name" value="Sec22"/>
</dbReference>
<dbReference type="Pfam" id="PF13774">
    <property type="entry name" value="Longin"/>
    <property type="match status" value="1"/>
</dbReference>
<evidence type="ECO:0000259" key="8">
    <source>
        <dbReference type="PROSITE" id="PS50859"/>
    </source>
</evidence>
<sequence length="194" mass="22348">MVKLTLVGRLSDGLPLAQGIRYLNEEDENSSICRQKGELILKQISIGALTHPKMSILIDHHCFQSYPRKLAFYYLKDLQKEFQKIDIKLIEKVSRPYAFIGFDHVIGNIRKQYLDIRTQANLSKLNSGDNQICDIVTDDFSNVINNEKKPENYRKASETPHMIPALKWTPTKILTIITAVVLWLSITITYKITR</sequence>
<dbReference type="InterPro" id="IPR010908">
    <property type="entry name" value="Longin_dom"/>
</dbReference>
<evidence type="ECO:0000256" key="7">
    <source>
        <dbReference type="SAM" id="Phobius"/>
    </source>
</evidence>
<keyword evidence="4" id="KW-0653">Protein transport</keyword>
<dbReference type="CDD" id="cd14824">
    <property type="entry name" value="Longin"/>
    <property type="match status" value="1"/>
</dbReference>
<evidence type="ECO:0000313" key="10">
    <source>
        <dbReference type="Proteomes" id="UP001179952"/>
    </source>
</evidence>
<dbReference type="GO" id="GO:0005484">
    <property type="term" value="F:SNAP receptor activity"/>
    <property type="evidence" value="ECO:0007669"/>
    <property type="project" value="InterPro"/>
</dbReference>
<accession>A0AAV9AT42</accession>
<evidence type="ECO:0000256" key="6">
    <source>
        <dbReference type="ARBA" id="ARBA00023136"/>
    </source>
</evidence>
<evidence type="ECO:0000313" key="9">
    <source>
        <dbReference type="EMBL" id="KAK1267384.1"/>
    </source>
</evidence>
<comment type="subcellular location">
    <subcellularLocation>
        <location evidence="1">Endoplasmic reticulum membrane</location>
        <topology evidence="1">Single-pass type IV membrane protein</topology>
    </subcellularLocation>
    <subcellularLocation>
        <location evidence="2">Golgi apparatus membrane</location>
    </subcellularLocation>
</comment>
<dbReference type="GO" id="GO:0006888">
    <property type="term" value="P:endoplasmic reticulum to Golgi vesicle-mediated transport"/>
    <property type="evidence" value="ECO:0007669"/>
    <property type="project" value="InterPro"/>
</dbReference>
<evidence type="ECO:0000256" key="5">
    <source>
        <dbReference type="ARBA" id="ARBA00023054"/>
    </source>
</evidence>
<keyword evidence="5" id="KW-0175">Coiled coil</keyword>
<comment type="similarity">
    <text evidence="3">Belongs to the synaptobrevin family.</text>
</comment>
<feature type="transmembrane region" description="Helical" evidence="7">
    <location>
        <begin position="173"/>
        <end position="192"/>
    </location>
</feature>